<accession>A0A016UQM2</accession>
<organism evidence="2 3">
    <name type="scientific">Ancylostoma ceylanicum</name>
    <dbReference type="NCBI Taxonomy" id="53326"/>
    <lineage>
        <taxon>Eukaryota</taxon>
        <taxon>Metazoa</taxon>
        <taxon>Ecdysozoa</taxon>
        <taxon>Nematoda</taxon>
        <taxon>Chromadorea</taxon>
        <taxon>Rhabditida</taxon>
        <taxon>Rhabditina</taxon>
        <taxon>Rhabditomorpha</taxon>
        <taxon>Strongyloidea</taxon>
        <taxon>Ancylostomatidae</taxon>
        <taxon>Ancylostomatinae</taxon>
        <taxon>Ancylostoma</taxon>
    </lineage>
</organism>
<feature type="chain" id="PRO_5001492616" evidence="1">
    <location>
        <begin position="26"/>
        <end position="96"/>
    </location>
</feature>
<evidence type="ECO:0000256" key="1">
    <source>
        <dbReference type="SAM" id="SignalP"/>
    </source>
</evidence>
<proteinExistence type="predicted"/>
<evidence type="ECO:0000313" key="3">
    <source>
        <dbReference type="Proteomes" id="UP000024635"/>
    </source>
</evidence>
<sequence length="96" mass="10420">MVEQGFTAHCLMMGLNCLFLHKTLGSHFLCVLVGASRHFWPSGLHFWPILGNHNCEEGGEGGSYSLPGLVLLGQPIPSSSFWVRIHGTITKQTNGG</sequence>
<reference evidence="3" key="1">
    <citation type="journal article" date="2015" name="Nat. Genet.">
        <title>The genome and transcriptome of the zoonotic hookworm Ancylostoma ceylanicum identify infection-specific gene families.</title>
        <authorList>
            <person name="Schwarz E.M."/>
            <person name="Hu Y."/>
            <person name="Antoshechkin I."/>
            <person name="Miller M.M."/>
            <person name="Sternberg P.W."/>
            <person name="Aroian R.V."/>
        </authorList>
    </citation>
    <scope>NUCLEOTIDE SEQUENCE</scope>
    <source>
        <strain evidence="3">HY135</strain>
    </source>
</reference>
<dbReference type="AlphaFoldDB" id="A0A016UQM2"/>
<gene>
    <name evidence="2" type="primary">Acey_s0031.g2285</name>
    <name evidence="2" type="ORF">Y032_0031g2285</name>
</gene>
<evidence type="ECO:0000313" key="2">
    <source>
        <dbReference type="EMBL" id="EYC17122.1"/>
    </source>
</evidence>
<feature type="signal peptide" evidence="1">
    <location>
        <begin position="1"/>
        <end position="25"/>
    </location>
</feature>
<name>A0A016UQM2_9BILA</name>
<protein>
    <submittedName>
        <fullName evidence="2">Uncharacterized protein</fullName>
    </submittedName>
</protein>
<comment type="caution">
    <text evidence="2">The sequence shown here is derived from an EMBL/GenBank/DDBJ whole genome shotgun (WGS) entry which is preliminary data.</text>
</comment>
<dbReference type="EMBL" id="JARK01001367">
    <property type="protein sequence ID" value="EYC17122.1"/>
    <property type="molecule type" value="Genomic_DNA"/>
</dbReference>
<dbReference type="Proteomes" id="UP000024635">
    <property type="component" value="Unassembled WGS sequence"/>
</dbReference>
<keyword evidence="3" id="KW-1185">Reference proteome</keyword>
<keyword evidence="1" id="KW-0732">Signal</keyword>